<evidence type="ECO:0000313" key="1">
    <source>
        <dbReference type="EMBL" id="KAH9317747.1"/>
    </source>
</evidence>
<proteinExistence type="predicted"/>
<comment type="caution">
    <text evidence="1">The sequence shown here is derived from an EMBL/GenBank/DDBJ whole genome shotgun (WGS) entry which is preliminary data.</text>
</comment>
<gene>
    <name evidence="1" type="ORF">KI387_019516</name>
</gene>
<dbReference type="AlphaFoldDB" id="A0AA38G862"/>
<accession>A0AA38G862</accession>
<dbReference type="Proteomes" id="UP000824469">
    <property type="component" value="Unassembled WGS sequence"/>
</dbReference>
<name>A0AA38G862_TAXCH</name>
<evidence type="ECO:0000313" key="2">
    <source>
        <dbReference type="Proteomes" id="UP000824469"/>
    </source>
</evidence>
<organism evidence="1 2">
    <name type="scientific">Taxus chinensis</name>
    <name type="common">Chinese yew</name>
    <name type="synonym">Taxus wallichiana var. chinensis</name>
    <dbReference type="NCBI Taxonomy" id="29808"/>
    <lineage>
        <taxon>Eukaryota</taxon>
        <taxon>Viridiplantae</taxon>
        <taxon>Streptophyta</taxon>
        <taxon>Embryophyta</taxon>
        <taxon>Tracheophyta</taxon>
        <taxon>Spermatophyta</taxon>
        <taxon>Pinopsida</taxon>
        <taxon>Pinidae</taxon>
        <taxon>Conifers II</taxon>
        <taxon>Cupressales</taxon>
        <taxon>Taxaceae</taxon>
        <taxon>Taxus</taxon>
    </lineage>
</organism>
<reference evidence="1 2" key="1">
    <citation type="journal article" date="2021" name="Nat. Plants">
        <title>The Taxus genome provides insights into paclitaxel biosynthesis.</title>
        <authorList>
            <person name="Xiong X."/>
            <person name="Gou J."/>
            <person name="Liao Q."/>
            <person name="Li Y."/>
            <person name="Zhou Q."/>
            <person name="Bi G."/>
            <person name="Li C."/>
            <person name="Du R."/>
            <person name="Wang X."/>
            <person name="Sun T."/>
            <person name="Guo L."/>
            <person name="Liang H."/>
            <person name="Lu P."/>
            <person name="Wu Y."/>
            <person name="Zhang Z."/>
            <person name="Ro D.K."/>
            <person name="Shang Y."/>
            <person name="Huang S."/>
            <person name="Yan J."/>
        </authorList>
    </citation>
    <scope>NUCLEOTIDE SEQUENCE [LARGE SCALE GENOMIC DNA]</scope>
    <source>
        <strain evidence="1">Ta-2019</strain>
    </source>
</reference>
<dbReference type="EMBL" id="JAHRHJ020000004">
    <property type="protein sequence ID" value="KAH9317747.1"/>
    <property type="molecule type" value="Genomic_DNA"/>
</dbReference>
<dbReference type="Gene3D" id="3.80.10.10">
    <property type="entry name" value="Ribonuclease Inhibitor"/>
    <property type="match status" value="1"/>
</dbReference>
<protein>
    <recommendedName>
        <fullName evidence="3">Leucine-rich repeat-containing N-terminal plant-type domain-containing protein</fullName>
    </recommendedName>
</protein>
<evidence type="ECO:0008006" key="3">
    <source>
        <dbReference type="Google" id="ProtNLM"/>
    </source>
</evidence>
<keyword evidence="2" id="KW-1185">Reference proteome</keyword>
<dbReference type="InterPro" id="IPR032675">
    <property type="entry name" value="LRR_dom_sf"/>
</dbReference>
<sequence length="51" mass="5371">MSRWTGADPCSSNWVGIICDGSRVADVDLSYNPDLTGLIPSSLGNFAGLLK</sequence>
<feature type="non-terminal residue" evidence="1">
    <location>
        <position position="51"/>
    </location>
</feature>